<dbReference type="NCBIfam" id="TIGR02103">
    <property type="entry name" value="pullul_strch"/>
    <property type="match status" value="1"/>
</dbReference>
<dbReference type="InterPro" id="IPR013783">
    <property type="entry name" value="Ig-like_fold"/>
</dbReference>
<sequence length="1799" mass="193808">MIPRWPAPRRRRTPLARRAAAVTAAALAAALIQPLAARAATPPAPPSDAALAAQPARHDDTREQFYFVLPDRFANGDRSNDKGGLTGSRLATGYDPTDKGFYQGGDLKGLTSRLDYIKGLGTTAIWMAPIFKNRPVQGTGANASAGYHGYWITDFTQVDPHFGTNKDLKTLISKAHAKGMKVFFDVITNHTADVVDYDEKSYGYLSKGAFPYLTKDGVPFDDGDYADGTRKFPATDAGSFPYTPRVTSRSKVPAWLNDPAMYHNRGDSTYAGESTTYGDFSGLDDLWTERPEVVHGMEKIYQRWVKDFAVDGFRIDTVKHVNLDFWTQWATALDRYAAAHGRKNFFMFGEVYSADTSVTSPYVTRGRLDATLDFPFQDAARAYASQGGSAQRLANVFGDDYKYTTDKANAYEQVSFLGNHDMGRFGYFLKQDDPKATDAEILAKDRLANELMFLSRGNPVVYYGDEQGFTGSGGDKDARQTMFASKVADYLDDDEIGTDRTHADAAYDTGAPLYRRIAALSKLRKANPALTDGVQTERYAADGAGVYAFTRTDAKTGQEYVVAFNNAGEAKTATFTTGSAGMSYRGVYGTTDSAKSDGDRRLTVTVPAGSAVVYKASGALAKPATEPTLTLKAPAAGATGTVDVSADVEGGRLDRVVFAAQVGNAKWRVLGSADHAPYKVTQAVGKDVPTGTALRYKAVVIDSAGHTASATAESTTGTPPAAETPTASSRDYAVVHYKRTDGDYGDWGLYAWGDLADGEATNWPASHPFTGRDAYGAFAYVKLKPGASNVGFLVIDKDGDKDVSADRSIDVTKTGEVWIEQGKTDVRTEKPDYPAQDESKAVIHYHRADGDYAGWGLHVWTGAATPTDWSKPLDPVKTDAYGAVFEVPLTEGATSLSYIVHKGDDKDLPTDRSLDLKADGHEVWLLNGQENHLLPQSAGSAAALDLTTSKAIWIDRDTVAWNGAEGAASTQLLYSHGGSIAVKDGTLTSDDERWLRLTKTKLTDAQKAKYPHLKDYTAWSVDPRDRDRVRTVLNGQLVASQRSATGAVLAATGVQIAGALDDLYPGARKAALGPVFHDGKPTLSVWAPTAQSVRLDLDGRGVTMHRDDATGVWSVTGPKSWKGKPYRYVVKVWAPSVRKMVTNKVTDPYSVALTADSGRSLVVDLDDGSLAPGGWSGLHKPKAVPLKDAQIQELHIRDFSVGDSTSRHPGTYLAFTDRNSDGAKHLRELAKSGTSYVHLLPAFDIATVPEKKADQATTDCDLASYAADSDKQQECVSKIAAKDAYNWGYDPYHYTVPEGSYATDPDGTARTVQFRKMVQALNQDGLRVVMDVVYNHTAASGQADTSVLDRIVPGYYQRLLADGSVANSTCCANTATENAMMGKLVVDSIVTWAKEYKVDGFRFDLMGHHPKANILAVRKALDALTPEKDGVDGKKIILYGEGWNFGEVADDARFVQATQKNMAGTGIGTFSDRARDAVRGGSPFDSDPGVQGFASGLYTDPNSSTANGTKEEQKARLLHYQDLIKVGLTGNLAKYRFTDTDGKEVTGAGIDYNGAPAGYADAPGDAVAYMDAHDNESLFDALTYKLPKDTSASDRGRMQVLAMATAALSQGPALSQAGTDLLRSKSLDRNSFDSGDWFNAIHWNCADGNGFGRGLPPAADNKSKWDYARPLLGTVKVGCPQITGASAAYQELLRIRTTEKAFSLGTAARVQDQLSFPLSGKDETPGVITMKLGDLVVVFNATPEQQEQRVGSLAGAHYRLHPVQASGADAVVKTSAYAEGPGTFTVPARTVAVFTRSAD</sequence>
<keyword evidence="7" id="KW-0106">Calcium</keyword>
<dbReference type="GO" id="GO:0005975">
    <property type="term" value="P:carbohydrate metabolic process"/>
    <property type="evidence" value="ECO:0007669"/>
    <property type="project" value="InterPro"/>
</dbReference>
<evidence type="ECO:0000256" key="4">
    <source>
        <dbReference type="ARBA" id="ARBA00017303"/>
    </source>
</evidence>
<dbReference type="GO" id="GO:0051060">
    <property type="term" value="F:pullulanase activity"/>
    <property type="evidence" value="ECO:0007669"/>
    <property type="project" value="UniProtKB-EC"/>
</dbReference>
<dbReference type="SUPFAM" id="SSF51445">
    <property type="entry name" value="(Trans)glycosidases"/>
    <property type="match status" value="2"/>
</dbReference>
<comment type="catalytic activity">
    <reaction evidence="1">
        <text>Endohydrolysis of (1-&gt;4)-alpha-D-glucosidic linkages in polysaccharides containing three or more (1-&gt;4)-alpha-linked D-glucose units.</text>
        <dbReference type="EC" id="3.2.1.1"/>
    </reaction>
</comment>
<dbReference type="GO" id="GO:0004556">
    <property type="term" value="F:alpha-amylase activity"/>
    <property type="evidence" value="ECO:0007669"/>
    <property type="project" value="UniProtKB-EC"/>
</dbReference>
<comment type="catalytic activity">
    <reaction evidence="9">
        <text>Hydrolysis of (1-&gt;6)-alpha-D-glucosidic linkages in pullulan, amylopectin and glycogen, and in the alpha- and beta-limit dextrins of amylopectin and glycogen.</text>
        <dbReference type="EC" id="3.2.1.41"/>
    </reaction>
</comment>
<dbReference type="InterPro" id="IPR006047">
    <property type="entry name" value="GH13_cat_dom"/>
</dbReference>
<dbReference type="InterPro" id="IPR011839">
    <property type="entry name" value="Pullul_strch"/>
</dbReference>
<dbReference type="CDD" id="cd11341">
    <property type="entry name" value="AmyAc_Pullulanase_LD-like"/>
    <property type="match status" value="1"/>
</dbReference>
<dbReference type="InterPro" id="IPR024561">
    <property type="entry name" value="Pullul_strch_C"/>
</dbReference>
<dbReference type="EMBL" id="BMUE01000002">
    <property type="protein sequence ID" value="GGW40106.1"/>
    <property type="molecule type" value="Genomic_DNA"/>
</dbReference>
<dbReference type="SUPFAM" id="SSF49452">
    <property type="entry name" value="Starch-binding domain-like"/>
    <property type="match status" value="2"/>
</dbReference>
<organism evidence="17 18">
    <name type="scientific">Streptomyces lucensis JCM 4490</name>
    <dbReference type="NCBI Taxonomy" id="1306176"/>
    <lineage>
        <taxon>Bacteria</taxon>
        <taxon>Bacillati</taxon>
        <taxon>Actinomycetota</taxon>
        <taxon>Actinomycetes</taxon>
        <taxon>Kitasatosporales</taxon>
        <taxon>Streptomycetaceae</taxon>
        <taxon>Streptomyces</taxon>
    </lineage>
</organism>
<dbReference type="Gene3D" id="3.20.20.80">
    <property type="entry name" value="Glycosidases"/>
    <property type="match status" value="2"/>
</dbReference>
<dbReference type="Pfam" id="PF17967">
    <property type="entry name" value="Pullulanase_N2"/>
    <property type="match status" value="1"/>
</dbReference>
<dbReference type="EC" id="3.2.1.1" evidence="3"/>
<evidence type="ECO:0000256" key="6">
    <source>
        <dbReference type="ARBA" id="ARBA00022801"/>
    </source>
</evidence>
<evidence type="ECO:0000256" key="3">
    <source>
        <dbReference type="ARBA" id="ARBA00012595"/>
    </source>
</evidence>
<dbReference type="Pfam" id="PF02806">
    <property type="entry name" value="Alpha-amylase_C"/>
    <property type="match status" value="1"/>
</dbReference>
<dbReference type="Gene3D" id="2.60.40.10">
    <property type="entry name" value="Immunoglobulins"/>
    <property type="match status" value="1"/>
</dbReference>
<dbReference type="SMART" id="SM00642">
    <property type="entry name" value="Aamy"/>
    <property type="match status" value="1"/>
</dbReference>
<evidence type="ECO:0000256" key="11">
    <source>
        <dbReference type="ARBA" id="ARBA00029618"/>
    </source>
</evidence>
<accession>A0A918IZX1</accession>
<protein>
    <recommendedName>
        <fullName evidence="4">Alpha-amylase</fullName>
        <ecNumber evidence="3">3.2.1.1</ecNumber>
        <ecNumber evidence="10">3.2.1.41</ecNumber>
    </recommendedName>
    <alternativeName>
        <fullName evidence="12">1,4-alpha-D-glucan glucanohydrolase</fullName>
    </alternativeName>
    <alternativeName>
        <fullName evidence="11">Alpha-dextrin endo-1,6-alpha-glucosidase</fullName>
    </alternativeName>
    <alternativeName>
        <fullName evidence="13">Pullulan 6-glucanohydrolase</fullName>
    </alternativeName>
</protein>
<keyword evidence="6" id="KW-0378">Hydrolase</keyword>
<dbReference type="SUPFAM" id="SSF81296">
    <property type="entry name" value="E set domains"/>
    <property type="match status" value="2"/>
</dbReference>
<evidence type="ECO:0000256" key="12">
    <source>
        <dbReference type="ARBA" id="ARBA00030238"/>
    </source>
</evidence>
<dbReference type="CDD" id="cd02860">
    <property type="entry name" value="E_set_Pullulanase"/>
    <property type="match status" value="1"/>
</dbReference>
<dbReference type="PANTHER" id="PTHR43002">
    <property type="entry name" value="GLYCOGEN DEBRANCHING ENZYME"/>
    <property type="match status" value="1"/>
</dbReference>
<comment type="similarity">
    <text evidence="2">Belongs to the glycosyl hydrolase 13 family.</text>
</comment>
<gene>
    <name evidence="17" type="ORF">GCM10010503_15690</name>
</gene>
<evidence type="ECO:0000313" key="17">
    <source>
        <dbReference type="EMBL" id="GGW40106.1"/>
    </source>
</evidence>
<dbReference type="Gene3D" id="2.60.40.1130">
    <property type="entry name" value="Rab geranylgeranyltransferase alpha-subunit, insert domain"/>
    <property type="match status" value="1"/>
</dbReference>
<dbReference type="InterPro" id="IPR013780">
    <property type="entry name" value="Glyco_hydro_b"/>
</dbReference>
<reference evidence="17" key="1">
    <citation type="journal article" date="2014" name="Int. J. Syst. Evol. Microbiol.">
        <title>Complete genome sequence of Corynebacterium casei LMG S-19264T (=DSM 44701T), isolated from a smear-ripened cheese.</title>
        <authorList>
            <consortium name="US DOE Joint Genome Institute (JGI-PGF)"/>
            <person name="Walter F."/>
            <person name="Albersmeier A."/>
            <person name="Kalinowski J."/>
            <person name="Ruckert C."/>
        </authorList>
    </citation>
    <scope>NUCLEOTIDE SEQUENCE</scope>
    <source>
        <strain evidence="17">JCM 4490</strain>
    </source>
</reference>
<evidence type="ECO:0000256" key="1">
    <source>
        <dbReference type="ARBA" id="ARBA00000548"/>
    </source>
</evidence>
<dbReference type="InterPro" id="IPR014756">
    <property type="entry name" value="Ig_E-set"/>
</dbReference>
<evidence type="ECO:0000259" key="16">
    <source>
        <dbReference type="SMART" id="SM00642"/>
    </source>
</evidence>
<keyword evidence="18" id="KW-1185">Reference proteome</keyword>
<evidence type="ECO:0000313" key="18">
    <source>
        <dbReference type="Proteomes" id="UP000620224"/>
    </source>
</evidence>
<dbReference type="InterPro" id="IPR017853">
    <property type="entry name" value="GH"/>
</dbReference>
<evidence type="ECO:0000256" key="14">
    <source>
        <dbReference type="SAM" id="MobiDB-lite"/>
    </source>
</evidence>
<evidence type="ECO:0000256" key="7">
    <source>
        <dbReference type="ARBA" id="ARBA00022837"/>
    </source>
</evidence>
<feature type="region of interest" description="Disordered" evidence="14">
    <location>
        <begin position="708"/>
        <end position="728"/>
    </location>
</feature>
<feature type="domain" description="Glycosyl hydrolase family 13 catalytic" evidence="16">
    <location>
        <begin position="67"/>
        <end position="524"/>
    </location>
</feature>
<feature type="chain" id="PRO_5037847874" description="Alpha-amylase" evidence="15">
    <location>
        <begin position="40"/>
        <end position="1799"/>
    </location>
</feature>
<dbReference type="CDD" id="cd10315">
    <property type="entry name" value="CBM41_pullulanase"/>
    <property type="match status" value="2"/>
</dbReference>
<reference evidence="17" key="2">
    <citation type="submission" date="2020-09" db="EMBL/GenBank/DDBJ databases">
        <authorList>
            <person name="Sun Q."/>
            <person name="Ohkuma M."/>
        </authorList>
    </citation>
    <scope>NUCLEOTIDE SEQUENCE</scope>
    <source>
        <strain evidence="17">JCM 4490</strain>
    </source>
</reference>
<dbReference type="Pfam" id="PF03714">
    <property type="entry name" value="PUD"/>
    <property type="match status" value="2"/>
</dbReference>
<evidence type="ECO:0000256" key="8">
    <source>
        <dbReference type="ARBA" id="ARBA00023295"/>
    </source>
</evidence>
<dbReference type="InterPro" id="IPR013784">
    <property type="entry name" value="Carb-bd-like_fold"/>
</dbReference>
<dbReference type="InterPro" id="IPR040671">
    <property type="entry name" value="Pullulanase_N2"/>
</dbReference>
<dbReference type="InterPro" id="IPR005323">
    <property type="entry name" value="CBM41_pullulanase"/>
</dbReference>
<dbReference type="Gene3D" id="2.60.40.1180">
    <property type="entry name" value="Golgi alpha-mannosidase II"/>
    <property type="match status" value="2"/>
</dbReference>
<dbReference type="Gene3D" id="2.60.40.1110">
    <property type="match status" value="2"/>
</dbReference>
<proteinExistence type="inferred from homology"/>
<dbReference type="Pfam" id="PF11852">
    <property type="entry name" value="Pullul_strch_C"/>
    <property type="match status" value="1"/>
</dbReference>
<evidence type="ECO:0000256" key="15">
    <source>
        <dbReference type="SAM" id="SignalP"/>
    </source>
</evidence>
<dbReference type="PROSITE" id="PS51318">
    <property type="entry name" value="TAT"/>
    <property type="match status" value="1"/>
</dbReference>
<evidence type="ECO:0000256" key="9">
    <source>
        <dbReference type="ARBA" id="ARBA00023965"/>
    </source>
</evidence>
<evidence type="ECO:0000256" key="13">
    <source>
        <dbReference type="ARBA" id="ARBA00031076"/>
    </source>
</evidence>
<dbReference type="Pfam" id="PF02922">
    <property type="entry name" value="CBM_48"/>
    <property type="match status" value="1"/>
</dbReference>
<dbReference type="InterPro" id="IPR006048">
    <property type="entry name" value="A-amylase/branching_C"/>
</dbReference>
<dbReference type="CDD" id="cd11339">
    <property type="entry name" value="AmyAc_bac_CMD_like_2"/>
    <property type="match status" value="1"/>
</dbReference>
<evidence type="ECO:0000256" key="10">
    <source>
        <dbReference type="ARBA" id="ARBA00024062"/>
    </source>
</evidence>
<keyword evidence="8" id="KW-0326">Glycosidase</keyword>
<dbReference type="GO" id="GO:0043169">
    <property type="term" value="F:cation binding"/>
    <property type="evidence" value="ECO:0007669"/>
    <property type="project" value="InterPro"/>
</dbReference>
<dbReference type="InterPro" id="IPR006311">
    <property type="entry name" value="TAT_signal"/>
</dbReference>
<name>A0A918IZX1_9ACTN</name>
<dbReference type="Proteomes" id="UP000620224">
    <property type="component" value="Unassembled WGS sequence"/>
</dbReference>
<dbReference type="RefSeq" id="WP_190014026.1">
    <property type="nucleotide sequence ID" value="NZ_BMUE01000002.1"/>
</dbReference>
<feature type="signal peptide" evidence="15">
    <location>
        <begin position="1"/>
        <end position="39"/>
    </location>
</feature>
<dbReference type="GO" id="GO:0030246">
    <property type="term" value="F:carbohydrate binding"/>
    <property type="evidence" value="ECO:0007669"/>
    <property type="project" value="InterPro"/>
</dbReference>
<evidence type="ECO:0000256" key="5">
    <source>
        <dbReference type="ARBA" id="ARBA00022729"/>
    </source>
</evidence>
<dbReference type="SUPFAM" id="SSF51011">
    <property type="entry name" value="Glycosyl hydrolase domain"/>
    <property type="match status" value="2"/>
</dbReference>
<dbReference type="Pfam" id="PF00128">
    <property type="entry name" value="Alpha-amylase"/>
    <property type="match status" value="1"/>
</dbReference>
<comment type="caution">
    <text evidence="17">The sequence shown here is derived from an EMBL/GenBank/DDBJ whole genome shotgun (WGS) entry which is preliminary data.</text>
</comment>
<dbReference type="InterPro" id="IPR004193">
    <property type="entry name" value="Glyco_hydro_13_N"/>
</dbReference>
<dbReference type="EC" id="3.2.1.41" evidence="10"/>
<keyword evidence="5 15" id="KW-0732">Signal</keyword>
<evidence type="ECO:0000256" key="2">
    <source>
        <dbReference type="ARBA" id="ARBA00008061"/>
    </source>
</evidence>